<dbReference type="KEGG" id="emt:CPZ25_001795"/>
<keyword evidence="2" id="KW-1185">Reference proteome</keyword>
<gene>
    <name evidence="1" type="ORF">CPZ25_001795</name>
</gene>
<evidence type="ECO:0000313" key="1">
    <source>
        <dbReference type="EMBL" id="QCT70093.1"/>
    </source>
</evidence>
<proteinExistence type="predicted"/>
<name>A0A4P9C481_EUBML</name>
<organism evidence="1 2">
    <name type="scientific">Eubacterium maltosivorans</name>
    <dbReference type="NCBI Taxonomy" id="2041044"/>
    <lineage>
        <taxon>Bacteria</taxon>
        <taxon>Bacillati</taxon>
        <taxon>Bacillota</taxon>
        <taxon>Clostridia</taxon>
        <taxon>Eubacteriales</taxon>
        <taxon>Eubacteriaceae</taxon>
        <taxon>Eubacterium</taxon>
    </lineage>
</organism>
<reference evidence="1 2" key="1">
    <citation type="submission" date="2018-05" db="EMBL/GenBank/DDBJ databases">
        <title>Genome comparison of Eubacterium sp.</title>
        <authorList>
            <person name="Feng Y."/>
            <person name="Sanchez-Andrea I."/>
            <person name="Stams A.J.M."/>
            <person name="De Vos W.M."/>
        </authorList>
    </citation>
    <scope>NUCLEOTIDE SEQUENCE [LARGE SCALE GENOMIC DNA]</scope>
    <source>
        <strain evidence="1 2">YI</strain>
    </source>
</reference>
<dbReference type="RefSeq" id="WP_096919481.1">
    <property type="nucleotide sequence ID" value="NZ_CP029487.1"/>
</dbReference>
<protein>
    <submittedName>
        <fullName evidence="1">DUF2284 domain-containing protein</fullName>
    </submittedName>
</protein>
<accession>A0A4P9C481</accession>
<sequence>MDNLRTAFNTNEKIMNHPSVFMHPSPQEMGVNECAFSTTDQLLFSDQTRTLCEHNSCGQFDATWACPPAVGSYESCVLKCLSYKNVLIFSTVADLKGRYNARGWQDARIRHEAVTARVAQQFRTHRPNSLVLSTEGCLVCDACTYPHEPCRYPDKLFPSVEGYGIIVMDIVIKTGLRYTHGPETLTYFSFILF</sequence>
<dbReference type="Pfam" id="PF10050">
    <property type="entry name" value="DUF2284"/>
    <property type="match status" value="1"/>
</dbReference>
<dbReference type="Proteomes" id="UP000218387">
    <property type="component" value="Chromosome"/>
</dbReference>
<evidence type="ECO:0000313" key="2">
    <source>
        <dbReference type="Proteomes" id="UP000218387"/>
    </source>
</evidence>
<dbReference type="EMBL" id="CP029487">
    <property type="protein sequence ID" value="QCT70093.1"/>
    <property type="molecule type" value="Genomic_DNA"/>
</dbReference>
<dbReference type="AlphaFoldDB" id="A0A4P9C481"/>
<dbReference type="InterPro" id="IPR019271">
    <property type="entry name" value="DUF2284_metal-binding"/>
</dbReference>